<feature type="transmembrane region" description="Helical" evidence="1">
    <location>
        <begin position="12"/>
        <end position="35"/>
    </location>
</feature>
<dbReference type="Proteomes" id="UP000319486">
    <property type="component" value="Unassembled WGS sequence"/>
</dbReference>
<comment type="caution">
    <text evidence="2">The sequence shown here is derived from an EMBL/GenBank/DDBJ whole genome shotgun (WGS) entry which is preliminary data.</text>
</comment>
<dbReference type="Gene3D" id="1.20.144.10">
    <property type="entry name" value="Phosphatidic acid phosphatase type 2/haloperoxidase"/>
    <property type="match status" value="1"/>
</dbReference>
<organism evidence="2 3">
    <name type="scientific">Rhodanobacter glycinis</name>
    <dbReference type="NCBI Taxonomy" id="582702"/>
    <lineage>
        <taxon>Bacteria</taxon>
        <taxon>Pseudomonadati</taxon>
        <taxon>Pseudomonadota</taxon>
        <taxon>Gammaproteobacteria</taxon>
        <taxon>Lysobacterales</taxon>
        <taxon>Rhodanobacteraceae</taxon>
        <taxon>Rhodanobacter</taxon>
    </lineage>
</organism>
<keyword evidence="1" id="KW-0812">Transmembrane</keyword>
<sequence>MAMLRVWHALSYIGDGVVLVPCAVLLFAWLIAFQATRRAGWWWLVAVFLVAGGVALSKLLYMVSGWHPAGWNFIGLSGHAALSFLFWPSAAALVTGRHRTGLRAVAVGLGAALALAISVSSWTLRDHSLSEVILGALWGTAVATVFLTLTWRHVVEAPLASNWMIVGILLSMFFAFGHEFPSERVLGWIALQVSGHTAIDRRTDPGQ</sequence>
<name>A0A502BWA6_9GAMM</name>
<reference evidence="2 3" key="1">
    <citation type="journal article" date="2019" name="Environ. Microbiol.">
        <title>Species interactions and distinct microbial communities in high Arctic permafrost affected cryosols are associated with the CH4 and CO2 gas fluxes.</title>
        <authorList>
            <person name="Altshuler I."/>
            <person name="Hamel J."/>
            <person name="Turney S."/>
            <person name="Magnuson E."/>
            <person name="Levesque R."/>
            <person name="Greer C."/>
            <person name="Whyte L.G."/>
        </authorList>
    </citation>
    <scope>NUCLEOTIDE SEQUENCE [LARGE SCALE GENOMIC DNA]</scope>
    <source>
        <strain evidence="2 3">S13Y</strain>
    </source>
</reference>
<keyword evidence="3" id="KW-1185">Reference proteome</keyword>
<gene>
    <name evidence="2" type="ORF">EAH88_17110</name>
</gene>
<feature type="transmembrane region" description="Helical" evidence="1">
    <location>
        <begin position="41"/>
        <end position="61"/>
    </location>
</feature>
<feature type="transmembrane region" description="Helical" evidence="1">
    <location>
        <begin position="73"/>
        <end position="94"/>
    </location>
</feature>
<dbReference type="EMBL" id="RCZO01000012">
    <property type="protein sequence ID" value="TPG04654.1"/>
    <property type="molecule type" value="Genomic_DNA"/>
</dbReference>
<feature type="transmembrane region" description="Helical" evidence="1">
    <location>
        <begin position="157"/>
        <end position="176"/>
    </location>
</feature>
<evidence type="ECO:0000256" key="1">
    <source>
        <dbReference type="SAM" id="Phobius"/>
    </source>
</evidence>
<dbReference type="InterPro" id="IPR036938">
    <property type="entry name" value="PAP2/HPO_sf"/>
</dbReference>
<evidence type="ECO:0000313" key="3">
    <source>
        <dbReference type="Proteomes" id="UP000319486"/>
    </source>
</evidence>
<proteinExistence type="predicted"/>
<evidence type="ECO:0000313" key="2">
    <source>
        <dbReference type="EMBL" id="TPG04654.1"/>
    </source>
</evidence>
<keyword evidence="1" id="KW-1133">Transmembrane helix</keyword>
<keyword evidence="1" id="KW-0472">Membrane</keyword>
<dbReference type="AlphaFoldDB" id="A0A502BWA6"/>
<evidence type="ECO:0008006" key="4">
    <source>
        <dbReference type="Google" id="ProtNLM"/>
    </source>
</evidence>
<feature type="transmembrane region" description="Helical" evidence="1">
    <location>
        <begin position="100"/>
        <end position="120"/>
    </location>
</feature>
<dbReference type="RefSeq" id="WP_140655237.1">
    <property type="nucleotide sequence ID" value="NZ_RCZB01000001.1"/>
</dbReference>
<protein>
    <recommendedName>
        <fullName evidence="4">Phosphatase PAP2 family protein</fullName>
    </recommendedName>
</protein>
<dbReference type="OrthoDB" id="8590768at2"/>
<feature type="transmembrane region" description="Helical" evidence="1">
    <location>
        <begin position="132"/>
        <end position="151"/>
    </location>
</feature>
<dbReference type="SUPFAM" id="SSF48317">
    <property type="entry name" value="Acid phosphatase/Vanadium-dependent haloperoxidase"/>
    <property type="match status" value="1"/>
</dbReference>
<accession>A0A502BWA6</accession>